<organism evidence="1">
    <name type="scientific">marine sediment metagenome</name>
    <dbReference type="NCBI Taxonomy" id="412755"/>
    <lineage>
        <taxon>unclassified sequences</taxon>
        <taxon>metagenomes</taxon>
        <taxon>ecological metagenomes</taxon>
    </lineage>
</organism>
<evidence type="ECO:0000313" key="1">
    <source>
        <dbReference type="EMBL" id="KKL82234.1"/>
    </source>
</evidence>
<dbReference type="EMBL" id="LAZR01022329">
    <property type="protein sequence ID" value="KKL82234.1"/>
    <property type="molecule type" value="Genomic_DNA"/>
</dbReference>
<name>A0A0F9F752_9ZZZZ</name>
<gene>
    <name evidence="1" type="ORF">LCGC14_1986780</name>
</gene>
<reference evidence="1" key="1">
    <citation type="journal article" date="2015" name="Nature">
        <title>Complex archaea that bridge the gap between prokaryotes and eukaryotes.</title>
        <authorList>
            <person name="Spang A."/>
            <person name="Saw J.H."/>
            <person name="Jorgensen S.L."/>
            <person name="Zaremba-Niedzwiedzka K."/>
            <person name="Martijn J."/>
            <person name="Lind A.E."/>
            <person name="van Eijk R."/>
            <person name="Schleper C."/>
            <person name="Guy L."/>
            <person name="Ettema T.J."/>
        </authorList>
    </citation>
    <scope>NUCLEOTIDE SEQUENCE</scope>
</reference>
<sequence>MGRQEVDLSNVEYMPIEDVPTRVNQLVKWMPFFNTLTNGKAALLKYNNRQRAHQVREIVIISARYHKFQIKTRIIHGTPEIHDTDEWLLYVWKA</sequence>
<protein>
    <submittedName>
        <fullName evidence="1">Uncharacterized protein</fullName>
    </submittedName>
</protein>
<comment type="caution">
    <text evidence="1">The sequence shown here is derived from an EMBL/GenBank/DDBJ whole genome shotgun (WGS) entry which is preliminary data.</text>
</comment>
<proteinExistence type="predicted"/>
<accession>A0A0F9F752</accession>
<dbReference type="AlphaFoldDB" id="A0A0F9F752"/>